<evidence type="ECO:0000256" key="9">
    <source>
        <dbReference type="ARBA" id="ARBA00022729"/>
    </source>
</evidence>
<dbReference type="InterPro" id="IPR001638">
    <property type="entry name" value="Solute-binding_3/MltF_N"/>
</dbReference>
<dbReference type="GeneID" id="61638321"/>
<dbReference type="InterPro" id="IPR003661">
    <property type="entry name" value="HisK_dim/P_dom"/>
</dbReference>
<name>A0A3M3XFK8_PSEFL</name>
<dbReference type="SMART" id="SM00387">
    <property type="entry name" value="HATPase_c"/>
    <property type="match status" value="1"/>
</dbReference>
<proteinExistence type="predicted"/>
<dbReference type="EC" id="2.7.13.3" evidence="3"/>
<keyword evidence="6" id="KW-0597">Phosphoprotein</keyword>
<evidence type="ECO:0000256" key="3">
    <source>
        <dbReference type="ARBA" id="ARBA00012438"/>
    </source>
</evidence>
<dbReference type="Pfam" id="PF00497">
    <property type="entry name" value="SBP_bac_3"/>
    <property type="match status" value="2"/>
</dbReference>
<dbReference type="PROSITE" id="PS50109">
    <property type="entry name" value="HIS_KIN"/>
    <property type="match status" value="1"/>
</dbReference>
<dbReference type="InterPro" id="IPR004358">
    <property type="entry name" value="Sig_transdc_His_kin-like_C"/>
</dbReference>
<dbReference type="Pfam" id="PF00512">
    <property type="entry name" value="HisKA"/>
    <property type="match status" value="1"/>
</dbReference>
<dbReference type="InterPro" id="IPR036641">
    <property type="entry name" value="HPT_dom_sf"/>
</dbReference>
<dbReference type="SUPFAM" id="SSF55874">
    <property type="entry name" value="ATPase domain of HSP90 chaperone/DNA topoisomerase II/histidine kinase"/>
    <property type="match status" value="1"/>
</dbReference>
<keyword evidence="9" id="KW-0732">Signal</keyword>
<keyword evidence="4" id="KW-1003">Cell membrane</keyword>
<dbReference type="InterPro" id="IPR008207">
    <property type="entry name" value="Sig_transdc_His_kin_Hpt_dom"/>
</dbReference>
<dbReference type="CDD" id="cd16922">
    <property type="entry name" value="HATPase_EvgS-ArcB-TorS-like"/>
    <property type="match status" value="1"/>
</dbReference>
<organism evidence="16 17">
    <name type="scientific">Pseudomonas fluorescens</name>
    <dbReference type="NCBI Taxonomy" id="294"/>
    <lineage>
        <taxon>Bacteria</taxon>
        <taxon>Pseudomonadati</taxon>
        <taxon>Pseudomonadota</taxon>
        <taxon>Gammaproteobacteria</taxon>
        <taxon>Pseudomonadales</taxon>
        <taxon>Pseudomonadaceae</taxon>
        <taxon>Pseudomonas</taxon>
    </lineage>
</organism>
<dbReference type="PROSITE" id="PS50113">
    <property type="entry name" value="PAC"/>
    <property type="match status" value="1"/>
</dbReference>
<dbReference type="Gene3D" id="1.20.120.160">
    <property type="entry name" value="HPT domain"/>
    <property type="match status" value="1"/>
</dbReference>
<dbReference type="SUPFAM" id="SSF55785">
    <property type="entry name" value="PYP-like sensor domain (PAS domain)"/>
    <property type="match status" value="1"/>
</dbReference>
<dbReference type="AlphaFoldDB" id="A0A3M3XFK8"/>
<dbReference type="SUPFAM" id="SSF47384">
    <property type="entry name" value="Homodimeric domain of signal transducing histidine kinase"/>
    <property type="match status" value="1"/>
</dbReference>
<dbReference type="SMART" id="SM00091">
    <property type="entry name" value="PAS"/>
    <property type="match status" value="1"/>
</dbReference>
<dbReference type="CDD" id="cd13707">
    <property type="entry name" value="PBP2_BvgS_D2"/>
    <property type="match status" value="1"/>
</dbReference>
<dbReference type="SUPFAM" id="SSF47226">
    <property type="entry name" value="Histidine-containing phosphotransfer domain, HPT domain"/>
    <property type="match status" value="1"/>
</dbReference>
<dbReference type="InterPro" id="IPR005467">
    <property type="entry name" value="His_kinase_dom"/>
</dbReference>
<protein>
    <recommendedName>
        <fullName evidence="3">histidine kinase</fullName>
        <ecNumber evidence="3">2.7.13.3</ecNumber>
    </recommendedName>
</protein>
<dbReference type="SMART" id="SM00062">
    <property type="entry name" value="PBPb"/>
    <property type="match status" value="2"/>
</dbReference>
<keyword evidence="14" id="KW-0902">Two-component regulatory system</keyword>
<dbReference type="InterPro" id="IPR001789">
    <property type="entry name" value="Sig_transdc_resp-reg_receiver"/>
</dbReference>
<dbReference type="PANTHER" id="PTHR43047:SF72">
    <property type="entry name" value="OSMOSENSING HISTIDINE PROTEIN KINASE SLN1"/>
    <property type="match status" value="1"/>
</dbReference>
<dbReference type="SMART" id="SM00448">
    <property type="entry name" value="REC"/>
    <property type="match status" value="1"/>
</dbReference>
<dbReference type="InterPro" id="IPR000014">
    <property type="entry name" value="PAS"/>
</dbReference>
<reference evidence="16 17" key="1">
    <citation type="submission" date="2018-06" db="EMBL/GenBank/DDBJ databases">
        <authorList>
            <consortium name="Pathogen Informatics"/>
            <person name="Doyle S."/>
        </authorList>
    </citation>
    <scope>NUCLEOTIDE SEQUENCE [LARGE SCALE GENOMIC DNA]</scope>
    <source>
        <strain evidence="16 17">NCTC10038</strain>
    </source>
</reference>
<dbReference type="PROSITE" id="PS50894">
    <property type="entry name" value="HPT"/>
    <property type="match status" value="1"/>
</dbReference>
<keyword evidence="15" id="KW-0472">Membrane</keyword>
<dbReference type="Pfam" id="PF02518">
    <property type="entry name" value="HATPase_c"/>
    <property type="match status" value="1"/>
</dbReference>
<evidence type="ECO:0000256" key="2">
    <source>
        <dbReference type="ARBA" id="ARBA00004429"/>
    </source>
</evidence>
<dbReference type="SUPFAM" id="SSF52172">
    <property type="entry name" value="CheY-like"/>
    <property type="match status" value="1"/>
</dbReference>
<evidence type="ECO:0000256" key="8">
    <source>
        <dbReference type="ARBA" id="ARBA00022692"/>
    </source>
</evidence>
<keyword evidence="12" id="KW-0067">ATP-binding</keyword>
<dbReference type="Pfam" id="PF00072">
    <property type="entry name" value="Response_reg"/>
    <property type="match status" value="1"/>
</dbReference>
<dbReference type="InterPro" id="IPR049871">
    <property type="entry name" value="BvgS-like_periplasmic2"/>
</dbReference>
<dbReference type="InterPro" id="IPR013656">
    <property type="entry name" value="PAS_4"/>
</dbReference>
<evidence type="ECO:0000256" key="7">
    <source>
        <dbReference type="ARBA" id="ARBA00022679"/>
    </source>
</evidence>
<dbReference type="InterPro" id="IPR011006">
    <property type="entry name" value="CheY-like_superfamily"/>
</dbReference>
<evidence type="ECO:0000313" key="16">
    <source>
        <dbReference type="EMBL" id="SQF90962.1"/>
    </source>
</evidence>
<dbReference type="InterPro" id="IPR003594">
    <property type="entry name" value="HATPase_dom"/>
</dbReference>
<dbReference type="Pfam" id="PF08448">
    <property type="entry name" value="PAS_4"/>
    <property type="match status" value="1"/>
</dbReference>
<dbReference type="Gene3D" id="3.40.190.10">
    <property type="entry name" value="Periplasmic binding protein-like II"/>
    <property type="match status" value="4"/>
</dbReference>
<evidence type="ECO:0000256" key="1">
    <source>
        <dbReference type="ARBA" id="ARBA00000085"/>
    </source>
</evidence>
<dbReference type="SMART" id="SM00388">
    <property type="entry name" value="HisKA"/>
    <property type="match status" value="1"/>
</dbReference>
<evidence type="ECO:0000256" key="12">
    <source>
        <dbReference type="ARBA" id="ARBA00022840"/>
    </source>
</evidence>
<comment type="catalytic activity">
    <reaction evidence="1">
        <text>ATP + protein L-histidine = ADP + protein N-phospho-L-histidine.</text>
        <dbReference type="EC" id="2.7.13.3"/>
    </reaction>
</comment>
<dbReference type="PROSITE" id="PS50110">
    <property type="entry name" value="RESPONSE_REGULATORY"/>
    <property type="match status" value="1"/>
</dbReference>
<evidence type="ECO:0000256" key="10">
    <source>
        <dbReference type="ARBA" id="ARBA00022741"/>
    </source>
</evidence>
<dbReference type="NCBIfam" id="TIGR00229">
    <property type="entry name" value="sensory_box"/>
    <property type="match status" value="1"/>
</dbReference>
<dbReference type="CDD" id="cd00088">
    <property type="entry name" value="HPT"/>
    <property type="match status" value="1"/>
</dbReference>
<keyword evidence="13" id="KW-1133">Transmembrane helix</keyword>
<evidence type="ECO:0000313" key="17">
    <source>
        <dbReference type="Proteomes" id="UP000248640"/>
    </source>
</evidence>
<evidence type="ECO:0000256" key="5">
    <source>
        <dbReference type="ARBA" id="ARBA00022519"/>
    </source>
</evidence>
<keyword evidence="11 16" id="KW-0418">Kinase</keyword>
<dbReference type="InterPro" id="IPR000700">
    <property type="entry name" value="PAS-assoc_C"/>
</dbReference>
<comment type="subcellular location">
    <subcellularLocation>
        <location evidence="2">Cell inner membrane</location>
        <topology evidence="2">Multi-pass membrane protein</topology>
    </subcellularLocation>
</comment>
<evidence type="ECO:0000256" key="11">
    <source>
        <dbReference type="ARBA" id="ARBA00022777"/>
    </source>
</evidence>
<evidence type="ECO:0000256" key="6">
    <source>
        <dbReference type="ARBA" id="ARBA00022553"/>
    </source>
</evidence>
<dbReference type="Gene3D" id="3.30.565.10">
    <property type="entry name" value="Histidine kinase-like ATPase, C-terminal domain"/>
    <property type="match status" value="1"/>
</dbReference>
<dbReference type="CDD" id="cd00082">
    <property type="entry name" value="HisKA"/>
    <property type="match status" value="1"/>
</dbReference>
<gene>
    <name evidence="16" type="primary">bvgS_3</name>
    <name evidence="16" type="ORF">NCTC10038_02383</name>
</gene>
<evidence type="ECO:0000256" key="13">
    <source>
        <dbReference type="ARBA" id="ARBA00022989"/>
    </source>
</evidence>
<accession>A0A3M3XFK8</accession>
<evidence type="ECO:0000256" key="4">
    <source>
        <dbReference type="ARBA" id="ARBA00022475"/>
    </source>
</evidence>
<dbReference type="PANTHER" id="PTHR43047">
    <property type="entry name" value="TWO-COMPONENT HISTIDINE PROTEIN KINASE"/>
    <property type="match status" value="1"/>
</dbReference>
<dbReference type="SUPFAM" id="SSF53850">
    <property type="entry name" value="Periplasmic binding protein-like II"/>
    <property type="match status" value="2"/>
</dbReference>
<dbReference type="InterPro" id="IPR049870">
    <property type="entry name" value="BvgS-like_periplasmic1"/>
</dbReference>
<keyword evidence="5" id="KW-0997">Cell inner membrane</keyword>
<dbReference type="RefSeq" id="WP_053255555.1">
    <property type="nucleotide sequence ID" value="NZ_CBCRXZ010000027.1"/>
</dbReference>
<dbReference type="CDD" id="cd13705">
    <property type="entry name" value="PBP2_BvgS_D1"/>
    <property type="match status" value="1"/>
</dbReference>
<evidence type="ECO:0000256" key="15">
    <source>
        <dbReference type="ARBA" id="ARBA00023136"/>
    </source>
</evidence>
<dbReference type="InterPro" id="IPR036097">
    <property type="entry name" value="HisK_dim/P_sf"/>
</dbReference>
<dbReference type="GO" id="GO:0009927">
    <property type="term" value="F:histidine phosphotransfer kinase activity"/>
    <property type="evidence" value="ECO:0007669"/>
    <property type="project" value="TreeGrafter"/>
</dbReference>
<dbReference type="PRINTS" id="PR00344">
    <property type="entry name" value="BCTRLSENSOR"/>
</dbReference>
<dbReference type="InterPro" id="IPR035965">
    <property type="entry name" value="PAS-like_dom_sf"/>
</dbReference>
<keyword evidence="7 16" id="KW-0808">Transferase</keyword>
<sequence length="1213" mass="132580">MSLLLRKWMVLLVLGMALNGAALAGSQVGAFQVLGRSHVDGYQAVLTEADWSWLRSKDVLVLGDSNPDYAPLGMVNNGRDYEGMTADYAQLLSELLRVRVEVRRYASRGEVIDGLKRGEVDFLGVANGYEAADAGLLLSTAYADDLPALVTRLGDSRALSPDLAGKKIAMLYHYLSPEAVKAFYPKATLQLFPSTLSAIGAVAFGSADVYLGDALSANFLINKNYLNNVQLADFSQVEASNFSFAMAHDNARLQRVLNSALAAIPISERMNIQRRWSAGGSSIPGRTALHFSASEQRWMDAHPSVRVAVDDSFLPLSFFNEEGEFRGISADVLAKVSLRTGLKFDVARAVSVADMVDKVRANKADLLITLTPSTSREGVLHFTRPYLNTPYVLVSRTQPNSPSTLDEMAGKRLALIHGNPIRDLVIEQYPRIELVEGRNAQEVMALVADGKADAAVNSLIIARYMIAREYREQLRITSTVGTQLARTAFATSRGSLELYSILEKALLSIPPEELDEVTNRWRSDIAVDDSYWLRNRTVIIQGFALASVLLLVAMLWIAYLRRLMRTRRQAEIALNDQLEFMRVLIDGTPHPIYVRDRQGRLVVCNSGYLSVFGVEREAVIGKTVMDGVLSNPSEAASYHEDYLQAMEEGVPRVQDRCLTMGTGQVLMIYHWMLPYRGSDGEVNGMIGGWIDISERQHLLEALREAKDHADDASRAKTTFLATMSHEIRTPMNAIIGMLELAQKKADQGYMDRASIEVASNAAHGLLDLIGDILDIARIESGRLSLAPERANLLALVESVARIFEGLARQKQLRLILDLDATLNCQVLVDPLRFKQVVSNLLSNAIKFTAVGQVRLSVSAELSRNDERLALCLRVEDSGSGISVDDQQRLFNPFSQASNHGQAARSGSGLGLMISRTLCEMMGGTLTLSSVLGQGTQVEVRLALPTLLPVDEPEPSSVVVTQAAQVLHVLVIDDYPANRLLLTQQLSFLGHRVSDAADGAHGLRAWRNQHFDVVITDCSMPIMNGYELARAIRDEERSRGLAPGMILGLTANAQPEEKDRCLQAGMDDCLFKPISLNDLNARLASLVSAGAVAPLAQEPPLPSIDGIDLTSLIHLSRGDDAAIKSLLQDLATSNAQDMAQLIRLFTQHDLSGLSDLAHRVKGGARIIQAHALIECCEALEAGCKGLNSAVLTDAVDALQQAMEQLGQRLEIFLA</sequence>
<evidence type="ECO:0000256" key="14">
    <source>
        <dbReference type="ARBA" id="ARBA00023012"/>
    </source>
</evidence>
<keyword evidence="10" id="KW-0547">Nucleotide-binding</keyword>
<dbReference type="Gene3D" id="1.10.287.130">
    <property type="match status" value="1"/>
</dbReference>
<keyword evidence="8" id="KW-0812">Transmembrane</keyword>
<dbReference type="CDD" id="cd00130">
    <property type="entry name" value="PAS"/>
    <property type="match status" value="1"/>
</dbReference>
<dbReference type="CDD" id="cd17546">
    <property type="entry name" value="REC_hyHK_CKI1_RcsC-like"/>
    <property type="match status" value="1"/>
</dbReference>
<dbReference type="GO" id="GO:0005886">
    <property type="term" value="C:plasma membrane"/>
    <property type="evidence" value="ECO:0007669"/>
    <property type="project" value="UniProtKB-SubCell"/>
</dbReference>
<dbReference type="GO" id="GO:0005524">
    <property type="term" value="F:ATP binding"/>
    <property type="evidence" value="ECO:0007669"/>
    <property type="project" value="UniProtKB-KW"/>
</dbReference>
<dbReference type="InterPro" id="IPR036890">
    <property type="entry name" value="HATPase_C_sf"/>
</dbReference>
<dbReference type="Gene3D" id="3.30.450.20">
    <property type="entry name" value="PAS domain"/>
    <property type="match status" value="1"/>
</dbReference>
<dbReference type="Proteomes" id="UP000248640">
    <property type="component" value="Chromosome 1"/>
</dbReference>
<dbReference type="FunFam" id="3.30.565.10:FF:000010">
    <property type="entry name" value="Sensor histidine kinase RcsC"/>
    <property type="match status" value="1"/>
</dbReference>
<dbReference type="GO" id="GO:0000155">
    <property type="term" value="F:phosphorelay sensor kinase activity"/>
    <property type="evidence" value="ECO:0007669"/>
    <property type="project" value="InterPro"/>
</dbReference>
<dbReference type="EMBL" id="LS483372">
    <property type="protein sequence ID" value="SQF90962.1"/>
    <property type="molecule type" value="Genomic_DNA"/>
</dbReference>
<dbReference type="PROSITE" id="PS50112">
    <property type="entry name" value="PAS"/>
    <property type="match status" value="1"/>
</dbReference>
<dbReference type="Pfam" id="PF01627">
    <property type="entry name" value="Hpt"/>
    <property type="match status" value="1"/>
</dbReference>
<dbReference type="Gene3D" id="3.40.50.2300">
    <property type="match status" value="1"/>
</dbReference>